<evidence type="ECO:0000313" key="2">
    <source>
        <dbReference type="Proteomes" id="UP001281761"/>
    </source>
</evidence>
<dbReference type="Proteomes" id="UP001281761">
    <property type="component" value="Unassembled WGS sequence"/>
</dbReference>
<dbReference type="EMBL" id="JARBJD010000310">
    <property type="protein sequence ID" value="KAK2944192.1"/>
    <property type="molecule type" value="Genomic_DNA"/>
</dbReference>
<sequence>MRGDKSTILPLIEQAQLPDKDTLLSLVDGKPRFTFSRRKEIATLCCPTFPSESEDSLVKTIADDDEIKRLMKLIKRTNKIVCESDRSLVRLCCFAQLFNTKDDLDDLFNLYTKIFGQGIK</sequence>
<reference evidence="1 2" key="1">
    <citation type="journal article" date="2022" name="bioRxiv">
        <title>Genomics of Preaxostyla Flagellates Illuminates Evolutionary Transitions and the Path Towards Mitochondrial Loss.</title>
        <authorList>
            <person name="Novak L.V.F."/>
            <person name="Treitli S.C."/>
            <person name="Pyrih J."/>
            <person name="Halakuc P."/>
            <person name="Pipaliya S.V."/>
            <person name="Vacek V."/>
            <person name="Brzon O."/>
            <person name="Soukal P."/>
            <person name="Eme L."/>
            <person name="Dacks J.B."/>
            <person name="Karnkowska A."/>
            <person name="Elias M."/>
            <person name="Hampl V."/>
        </authorList>
    </citation>
    <scope>NUCLEOTIDE SEQUENCE [LARGE SCALE GENOMIC DNA]</scope>
    <source>
        <strain evidence="1">NAU3</strain>
        <tissue evidence="1">Gut</tissue>
    </source>
</reference>
<keyword evidence="2" id="KW-1185">Reference proteome</keyword>
<proteinExistence type="predicted"/>
<protein>
    <submittedName>
        <fullName evidence="1">Uncharacterized protein</fullName>
    </submittedName>
</protein>
<name>A0ABQ9WXF1_9EUKA</name>
<accession>A0ABQ9WXF1</accession>
<comment type="caution">
    <text evidence="1">The sequence shown here is derived from an EMBL/GenBank/DDBJ whole genome shotgun (WGS) entry which is preliminary data.</text>
</comment>
<evidence type="ECO:0000313" key="1">
    <source>
        <dbReference type="EMBL" id="KAK2944192.1"/>
    </source>
</evidence>
<gene>
    <name evidence="1" type="ORF">BLNAU_20901</name>
</gene>
<organism evidence="1 2">
    <name type="scientific">Blattamonas nauphoetae</name>
    <dbReference type="NCBI Taxonomy" id="2049346"/>
    <lineage>
        <taxon>Eukaryota</taxon>
        <taxon>Metamonada</taxon>
        <taxon>Preaxostyla</taxon>
        <taxon>Oxymonadida</taxon>
        <taxon>Blattamonas</taxon>
    </lineage>
</organism>